<evidence type="ECO:0000256" key="4">
    <source>
        <dbReference type="ARBA" id="ARBA00023136"/>
    </source>
</evidence>
<evidence type="ECO:0000313" key="7">
    <source>
        <dbReference type="EMBL" id="CAG9570614.1"/>
    </source>
</evidence>
<feature type="domain" description="Major facilitator superfamily (MFS) profile" evidence="6">
    <location>
        <begin position="1"/>
        <end position="444"/>
    </location>
</feature>
<feature type="transmembrane region" description="Helical" evidence="5">
    <location>
        <begin position="150"/>
        <end position="175"/>
    </location>
</feature>
<organism evidence="7 8">
    <name type="scientific">Danaus chrysippus</name>
    <name type="common">African queen</name>
    <dbReference type="NCBI Taxonomy" id="151541"/>
    <lineage>
        <taxon>Eukaryota</taxon>
        <taxon>Metazoa</taxon>
        <taxon>Ecdysozoa</taxon>
        <taxon>Arthropoda</taxon>
        <taxon>Hexapoda</taxon>
        <taxon>Insecta</taxon>
        <taxon>Pterygota</taxon>
        <taxon>Neoptera</taxon>
        <taxon>Endopterygota</taxon>
        <taxon>Lepidoptera</taxon>
        <taxon>Glossata</taxon>
        <taxon>Ditrysia</taxon>
        <taxon>Papilionoidea</taxon>
        <taxon>Nymphalidae</taxon>
        <taxon>Danainae</taxon>
        <taxon>Danaini</taxon>
        <taxon>Danaina</taxon>
        <taxon>Danaus</taxon>
        <taxon>Anosia</taxon>
    </lineage>
</organism>
<dbReference type="InterPro" id="IPR036259">
    <property type="entry name" value="MFS_trans_sf"/>
</dbReference>
<feature type="transmembrane region" description="Helical" evidence="5">
    <location>
        <begin position="352"/>
        <end position="376"/>
    </location>
</feature>
<evidence type="ECO:0000256" key="5">
    <source>
        <dbReference type="SAM" id="Phobius"/>
    </source>
</evidence>
<feature type="transmembrane region" description="Helical" evidence="5">
    <location>
        <begin position="36"/>
        <end position="56"/>
    </location>
</feature>
<evidence type="ECO:0000259" key="6">
    <source>
        <dbReference type="PROSITE" id="PS50850"/>
    </source>
</evidence>
<dbReference type="InterPro" id="IPR050549">
    <property type="entry name" value="MFS_Trehalose_Transporter"/>
</dbReference>
<feature type="transmembrane region" description="Helical" evidence="5">
    <location>
        <begin position="295"/>
        <end position="318"/>
    </location>
</feature>
<keyword evidence="8" id="KW-1185">Reference proteome</keyword>
<proteinExistence type="predicted"/>
<dbReference type="InterPro" id="IPR020846">
    <property type="entry name" value="MFS_dom"/>
</dbReference>
<comment type="caution">
    <text evidence="7">The sequence shown here is derived from an EMBL/GenBank/DDBJ whole genome shotgun (WGS) entry which is preliminary data.</text>
</comment>
<sequence length="461" mass="50847">MLTGLLYVWPSYTIVHFTKTDTEYLNAPMTEIESSLVGSLPSLGAMAGTVLVGWLLSVFGRQKTGLIVALPMLASWLMIDLTRSSMVILIARFLSGVSGGGFLVHSPIFISEVAEPSIRGILASAPVTFYCIGVLVSYLMGWFLTYRYIIWGNLVCCIVYAALMITVTESPVYLLRQNREEEARLAISHYLGGSVNSKAVLEEFSRLKEQVVPAVELVAKDPDQSEKQKLNSEINDVEQQTKDKMSPMKMLFVSLASRRAFTTVFLTLSLQVMMGMIAVQVYAKDIFTHAAPNLSSHFCSVMFASTLLLGSLINGLLLDKFGRKIPLISSSIATGVCLVGLGFFIQTSIAPAWVTALVILFFCFSFMSGAGSVPYVMLAEMFTSEVQSVASMILMEWVWLLNFLLVGVFPFMIKFLGVHGAFYSFALFALFDCLVAIFVVPETKGLTIDQIQKVLLYRPLK</sequence>
<dbReference type="PANTHER" id="PTHR48021">
    <property type="match status" value="1"/>
</dbReference>
<dbReference type="OrthoDB" id="4142200at2759"/>
<dbReference type="EMBL" id="CAKASE010000066">
    <property type="protein sequence ID" value="CAG9570614.1"/>
    <property type="molecule type" value="Genomic_DNA"/>
</dbReference>
<evidence type="ECO:0000256" key="1">
    <source>
        <dbReference type="ARBA" id="ARBA00004141"/>
    </source>
</evidence>
<gene>
    <name evidence="7" type="ORF">DCHRY22_LOCUS9318</name>
</gene>
<dbReference type="Gene3D" id="1.20.1250.20">
    <property type="entry name" value="MFS general substrate transporter like domains"/>
    <property type="match status" value="1"/>
</dbReference>
<dbReference type="PROSITE" id="PS50850">
    <property type="entry name" value="MFS"/>
    <property type="match status" value="1"/>
</dbReference>
<dbReference type="PANTHER" id="PTHR48021:SF1">
    <property type="entry name" value="GH07001P-RELATED"/>
    <property type="match status" value="1"/>
</dbReference>
<feature type="transmembrane region" description="Helical" evidence="5">
    <location>
        <begin position="121"/>
        <end position="144"/>
    </location>
</feature>
<dbReference type="Pfam" id="PF00083">
    <property type="entry name" value="Sugar_tr"/>
    <property type="match status" value="2"/>
</dbReference>
<evidence type="ECO:0000256" key="3">
    <source>
        <dbReference type="ARBA" id="ARBA00022989"/>
    </source>
</evidence>
<feature type="transmembrane region" description="Helical" evidence="5">
    <location>
        <begin position="325"/>
        <end position="346"/>
    </location>
</feature>
<evidence type="ECO:0000256" key="2">
    <source>
        <dbReference type="ARBA" id="ARBA00022692"/>
    </source>
</evidence>
<keyword evidence="3 5" id="KW-1133">Transmembrane helix</keyword>
<dbReference type="AlphaFoldDB" id="A0A8J2R3C5"/>
<dbReference type="InterPro" id="IPR005829">
    <property type="entry name" value="Sugar_transporter_CS"/>
</dbReference>
<feature type="transmembrane region" description="Helical" evidence="5">
    <location>
        <begin position="397"/>
        <end position="416"/>
    </location>
</feature>
<keyword evidence="4 5" id="KW-0472">Membrane</keyword>
<dbReference type="GO" id="GO:0022857">
    <property type="term" value="F:transmembrane transporter activity"/>
    <property type="evidence" value="ECO:0007669"/>
    <property type="project" value="InterPro"/>
</dbReference>
<feature type="transmembrane region" description="Helical" evidence="5">
    <location>
        <begin position="422"/>
        <end position="440"/>
    </location>
</feature>
<dbReference type="InterPro" id="IPR005828">
    <property type="entry name" value="MFS_sugar_transport-like"/>
</dbReference>
<dbReference type="Proteomes" id="UP000789524">
    <property type="component" value="Unassembled WGS sequence"/>
</dbReference>
<reference evidence="7" key="1">
    <citation type="submission" date="2021-09" db="EMBL/GenBank/DDBJ databases">
        <authorList>
            <person name="Martin H S."/>
        </authorList>
    </citation>
    <scope>NUCLEOTIDE SEQUENCE</scope>
</reference>
<name>A0A8J2R3C5_9NEOP</name>
<dbReference type="PROSITE" id="PS00217">
    <property type="entry name" value="SUGAR_TRANSPORT_2"/>
    <property type="match status" value="1"/>
</dbReference>
<dbReference type="GO" id="GO:0016020">
    <property type="term" value="C:membrane"/>
    <property type="evidence" value="ECO:0007669"/>
    <property type="project" value="UniProtKB-SubCell"/>
</dbReference>
<feature type="transmembrane region" description="Helical" evidence="5">
    <location>
        <begin position="260"/>
        <end position="283"/>
    </location>
</feature>
<comment type="subcellular location">
    <subcellularLocation>
        <location evidence="1">Membrane</location>
        <topology evidence="1">Multi-pass membrane protein</topology>
    </subcellularLocation>
</comment>
<evidence type="ECO:0000313" key="8">
    <source>
        <dbReference type="Proteomes" id="UP000789524"/>
    </source>
</evidence>
<keyword evidence="2 5" id="KW-0812">Transmembrane</keyword>
<feature type="transmembrane region" description="Helical" evidence="5">
    <location>
        <begin position="85"/>
        <end position="109"/>
    </location>
</feature>
<accession>A0A8J2R3C5</accession>
<dbReference type="SUPFAM" id="SSF103473">
    <property type="entry name" value="MFS general substrate transporter"/>
    <property type="match status" value="1"/>
</dbReference>
<protein>
    <submittedName>
        <fullName evidence="7">(African queen) hypothetical protein</fullName>
    </submittedName>
</protein>